<name>A0AAD6YVU4_9AGAR</name>
<feature type="compositionally biased region" description="Polar residues" evidence="1">
    <location>
        <begin position="158"/>
        <end position="167"/>
    </location>
</feature>
<evidence type="ECO:0000313" key="2">
    <source>
        <dbReference type="EMBL" id="KAJ7230741.1"/>
    </source>
</evidence>
<dbReference type="Proteomes" id="UP001219525">
    <property type="component" value="Unassembled WGS sequence"/>
</dbReference>
<comment type="caution">
    <text evidence="2">The sequence shown here is derived from an EMBL/GenBank/DDBJ whole genome shotgun (WGS) entry which is preliminary data.</text>
</comment>
<accession>A0AAD6YVU4</accession>
<reference evidence="2" key="1">
    <citation type="submission" date="2023-03" db="EMBL/GenBank/DDBJ databases">
        <title>Massive genome expansion in bonnet fungi (Mycena s.s.) driven by repeated elements and novel gene families across ecological guilds.</title>
        <authorList>
            <consortium name="Lawrence Berkeley National Laboratory"/>
            <person name="Harder C.B."/>
            <person name="Miyauchi S."/>
            <person name="Viragh M."/>
            <person name="Kuo A."/>
            <person name="Thoen E."/>
            <person name="Andreopoulos B."/>
            <person name="Lu D."/>
            <person name="Skrede I."/>
            <person name="Drula E."/>
            <person name="Henrissat B."/>
            <person name="Morin E."/>
            <person name="Kohler A."/>
            <person name="Barry K."/>
            <person name="LaButti K."/>
            <person name="Morin E."/>
            <person name="Salamov A."/>
            <person name="Lipzen A."/>
            <person name="Mereny Z."/>
            <person name="Hegedus B."/>
            <person name="Baldrian P."/>
            <person name="Stursova M."/>
            <person name="Weitz H."/>
            <person name="Taylor A."/>
            <person name="Grigoriev I.V."/>
            <person name="Nagy L.G."/>
            <person name="Martin F."/>
            <person name="Kauserud H."/>
        </authorList>
    </citation>
    <scope>NUCLEOTIDE SEQUENCE</scope>
    <source>
        <strain evidence="2">9144</strain>
    </source>
</reference>
<keyword evidence="3" id="KW-1185">Reference proteome</keyword>
<feature type="region of interest" description="Disordered" evidence="1">
    <location>
        <begin position="116"/>
        <end position="191"/>
    </location>
</feature>
<protein>
    <submittedName>
        <fullName evidence="2">Uncharacterized protein</fullName>
    </submittedName>
</protein>
<evidence type="ECO:0000313" key="3">
    <source>
        <dbReference type="Proteomes" id="UP001219525"/>
    </source>
</evidence>
<gene>
    <name evidence="2" type="ORF">GGX14DRAFT_554221</name>
</gene>
<dbReference type="AlphaFoldDB" id="A0AAD6YVU4"/>
<evidence type="ECO:0000256" key="1">
    <source>
        <dbReference type="SAM" id="MobiDB-lite"/>
    </source>
</evidence>
<proteinExistence type="predicted"/>
<organism evidence="2 3">
    <name type="scientific">Mycena pura</name>
    <dbReference type="NCBI Taxonomy" id="153505"/>
    <lineage>
        <taxon>Eukaryota</taxon>
        <taxon>Fungi</taxon>
        <taxon>Dikarya</taxon>
        <taxon>Basidiomycota</taxon>
        <taxon>Agaricomycotina</taxon>
        <taxon>Agaricomycetes</taxon>
        <taxon>Agaricomycetidae</taxon>
        <taxon>Agaricales</taxon>
        <taxon>Marasmiineae</taxon>
        <taxon>Mycenaceae</taxon>
        <taxon>Mycena</taxon>
    </lineage>
</organism>
<sequence length="242" mass="26001">MKTSTNASARCSWVSARVCDPPVHPPIANGEPGLLLVVYNGAQPGVYLAAHWQAEFSILPTYLLTDLVDSAATLWGEPTTRTLSTSWSPTWRLRMKAGALIVSSCAMPRDVLCSPPLAEEEVDPNGPPPSSPVIPVASLSAGETPSPSPAGGDATYFLRSSSTSPQPGMTPPRLSHYSEAFEEPTSPTPVSRVRMGNTTHIVHSPARLLATQLAVVLLHRLSCRCWLLSLLSYLYSRSRNTI</sequence>
<dbReference type="EMBL" id="JARJCW010000001">
    <property type="protein sequence ID" value="KAJ7230741.1"/>
    <property type="molecule type" value="Genomic_DNA"/>
</dbReference>